<accession>A0AA85AF85</accession>
<proteinExistence type="predicted"/>
<dbReference type="InterPro" id="IPR001019">
    <property type="entry name" value="Gprotein_alpha_su"/>
</dbReference>
<evidence type="ECO:0000256" key="2">
    <source>
        <dbReference type="ARBA" id="ARBA00022723"/>
    </source>
</evidence>
<dbReference type="GO" id="GO:0007188">
    <property type="term" value="P:adenylate cyclase-modulating G protein-coupled receptor signaling pathway"/>
    <property type="evidence" value="ECO:0007669"/>
    <property type="project" value="TreeGrafter"/>
</dbReference>
<feature type="region of interest" description="Disordered" evidence="8">
    <location>
        <begin position="431"/>
        <end position="455"/>
    </location>
</feature>
<dbReference type="PANTHER" id="PTHR10218">
    <property type="entry name" value="GTP-BINDING PROTEIN ALPHA SUBUNIT"/>
    <property type="match status" value="1"/>
</dbReference>
<dbReference type="AlphaFoldDB" id="A0AA85AF85"/>
<feature type="compositionally biased region" description="Acidic residues" evidence="8">
    <location>
        <begin position="382"/>
        <end position="403"/>
    </location>
</feature>
<dbReference type="Proteomes" id="UP000050790">
    <property type="component" value="Unassembled WGS sequence"/>
</dbReference>
<keyword evidence="2 7" id="KW-0479">Metal-binding</keyword>
<name>A0AA85AF85_9TREM</name>
<evidence type="ECO:0000256" key="6">
    <source>
        <dbReference type="PIRSR" id="PIRSR601019-1"/>
    </source>
</evidence>
<dbReference type="WBParaSite" id="SMRG1_80480.1">
    <property type="protein sequence ID" value="SMRG1_80480.1"/>
    <property type="gene ID" value="SMRG1_80480"/>
</dbReference>
<evidence type="ECO:0000256" key="4">
    <source>
        <dbReference type="ARBA" id="ARBA00023134"/>
    </source>
</evidence>
<dbReference type="GO" id="GO:0003924">
    <property type="term" value="F:GTPase activity"/>
    <property type="evidence" value="ECO:0007669"/>
    <property type="project" value="InterPro"/>
</dbReference>
<dbReference type="Pfam" id="PF00503">
    <property type="entry name" value="G-alpha"/>
    <property type="match status" value="1"/>
</dbReference>
<evidence type="ECO:0000313" key="10">
    <source>
        <dbReference type="WBParaSite" id="SMRG1_80480.1"/>
    </source>
</evidence>
<sequence>MNRELTRKRSRYHSHKIDKFLLQEYEHRKKEIQLLLIGLPNSGKNTFCKQMRLHFGDGFPVSYRNEMKPTILANTTDAIAMVLEYMKDANISFSDILAHKLQEYLVNSRSENGWITKDFIIFDEKYTTNSNHIDYHILKRQESSFKTKLNHNTEHFTYPYYDDPHAKYFNHHHHHNCITISSSLPSFTISTSLSPSFNESIQSTSQQYLSNTNNPLNKIHDFTMETYNSCIPSSFNTTSTTTTTTTPATTTICTMHTSTTNTTISSSSTTTDNNNIANTDSITDSIVEKFLYYVHENNSIPPSVLKKFESIIGIKSIDNWQNIIENKTLLHYLIHVLLQSGIDNWSSFLMYQSTPPPAPTTLPPISVEDEFLDYIVTSDSCDTSEEGDEDDDDDDNNERDDIESGLVNSSNCSLARTLVKSSSDIIDIDEFINYNEDDDDEDDDEEEEKRNNLNEDWNHLADFKTEDGLVHKSIRKLSINTKRRNKNLDHNSKLESGNLPYLNRNYIELNSNFNLLEFSIDQLTNINYSEHKISLNSLQIIMKIITDQCEFRNAFLQYYPILSQKTYAGSYFIKCVDRIIQDDYIPTLQDLLIMKQSSKAVRESLITIGSITLRTINLGEHSEHLNKQFHYFESVNMILFFISLEDVYRFTYVQGNKFVNHQTFKLFEDIVNSPDLTKKDILVFLNKYDILKSIISQINNDTTQITINKEDDKTDWNIFIQMIKSYLIELHNHANIKGSHLYFHITCSLDIDKMKWIIKDSIRTILEINRKRHLIF</sequence>
<keyword evidence="5" id="KW-0807">Transducer</keyword>
<dbReference type="GO" id="GO:0046872">
    <property type="term" value="F:metal ion binding"/>
    <property type="evidence" value="ECO:0007669"/>
    <property type="project" value="UniProtKB-KW"/>
</dbReference>
<feature type="binding site" evidence="6">
    <location>
        <begin position="686"/>
        <end position="689"/>
    </location>
    <ligand>
        <name>GTP</name>
        <dbReference type="ChEBI" id="CHEBI:37565"/>
    </ligand>
</feature>
<evidence type="ECO:0000256" key="1">
    <source>
        <dbReference type="ARBA" id="ARBA00011356"/>
    </source>
</evidence>
<dbReference type="GO" id="GO:0005834">
    <property type="term" value="C:heterotrimeric G-protein complex"/>
    <property type="evidence" value="ECO:0007669"/>
    <property type="project" value="TreeGrafter"/>
</dbReference>
<dbReference type="GO" id="GO:0001664">
    <property type="term" value="F:G protein-coupled receptor binding"/>
    <property type="evidence" value="ECO:0007669"/>
    <property type="project" value="TreeGrafter"/>
</dbReference>
<reference evidence="10" key="1">
    <citation type="submission" date="2023-11" db="UniProtKB">
        <authorList>
            <consortium name="WormBaseParasite"/>
        </authorList>
    </citation>
    <scope>IDENTIFICATION</scope>
</reference>
<keyword evidence="7" id="KW-0460">Magnesium</keyword>
<dbReference type="Gene3D" id="3.40.50.300">
    <property type="entry name" value="P-loop containing nucleotide triphosphate hydrolases"/>
    <property type="match status" value="2"/>
</dbReference>
<feature type="compositionally biased region" description="Acidic residues" evidence="8">
    <location>
        <begin position="431"/>
        <end position="447"/>
    </location>
</feature>
<dbReference type="InterPro" id="IPR027417">
    <property type="entry name" value="P-loop_NTPase"/>
</dbReference>
<dbReference type="PANTHER" id="PTHR10218:SF302">
    <property type="entry name" value="GUANINE NUCLEOTIDE-BINDING PROTEIN ALPHA-5 SUBUNIT"/>
    <property type="match status" value="1"/>
</dbReference>
<dbReference type="InterPro" id="IPR011025">
    <property type="entry name" value="GproteinA_insert"/>
</dbReference>
<evidence type="ECO:0000256" key="8">
    <source>
        <dbReference type="SAM" id="MobiDB-lite"/>
    </source>
</evidence>
<evidence type="ECO:0000256" key="3">
    <source>
        <dbReference type="ARBA" id="ARBA00022741"/>
    </source>
</evidence>
<dbReference type="SUPFAM" id="SSF47895">
    <property type="entry name" value="Transducin (alpha subunit), insertion domain"/>
    <property type="match status" value="1"/>
</dbReference>
<dbReference type="GO" id="GO:0005737">
    <property type="term" value="C:cytoplasm"/>
    <property type="evidence" value="ECO:0007669"/>
    <property type="project" value="TreeGrafter"/>
</dbReference>
<evidence type="ECO:0000256" key="7">
    <source>
        <dbReference type="PIRSR" id="PIRSR601019-2"/>
    </source>
</evidence>
<dbReference type="SUPFAM" id="SSF52540">
    <property type="entry name" value="P-loop containing nucleoside triphosphate hydrolases"/>
    <property type="match status" value="1"/>
</dbReference>
<feature type="region of interest" description="Disordered" evidence="8">
    <location>
        <begin position="379"/>
        <end position="406"/>
    </location>
</feature>
<dbReference type="GO" id="GO:0005525">
    <property type="term" value="F:GTP binding"/>
    <property type="evidence" value="ECO:0007669"/>
    <property type="project" value="UniProtKB-KW"/>
</dbReference>
<feature type="binding site" evidence="7">
    <location>
        <position position="598"/>
    </location>
    <ligand>
        <name>Mg(2+)</name>
        <dbReference type="ChEBI" id="CHEBI:18420"/>
    </ligand>
</feature>
<dbReference type="PROSITE" id="PS51882">
    <property type="entry name" value="G_ALPHA"/>
    <property type="match status" value="1"/>
</dbReference>
<protein>
    <submittedName>
        <fullName evidence="10">Uncharacterized protein</fullName>
    </submittedName>
</protein>
<dbReference type="GO" id="GO:0031683">
    <property type="term" value="F:G-protein beta/gamma-subunit complex binding"/>
    <property type="evidence" value="ECO:0007669"/>
    <property type="project" value="InterPro"/>
</dbReference>
<organism evidence="9 10">
    <name type="scientific">Schistosoma margrebowiei</name>
    <dbReference type="NCBI Taxonomy" id="48269"/>
    <lineage>
        <taxon>Eukaryota</taxon>
        <taxon>Metazoa</taxon>
        <taxon>Spiralia</taxon>
        <taxon>Lophotrochozoa</taxon>
        <taxon>Platyhelminthes</taxon>
        <taxon>Trematoda</taxon>
        <taxon>Digenea</taxon>
        <taxon>Strigeidida</taxon>
        <taxon>Schistosomatoidea</taxon>
        <taxon>Schistosomatidae</taxon>
        <taxon>Schistosoma</taxon>
    </lineage>
</organism>
<comment type="subunit">
    <text evidence="1">G proteins are composed of 3 units; alpha, beta and gamma. The alpha chain contains the guanine nucleotide binding site.</text>
</comment>
<dbReference type="FunFam" id="3.40.50.300:FF:000692">
    <property type="entry name" value="Guanine nucleotide-binding protein subunit alpha"/>
    <property type="match status" value="1"/>
</dbReference>
<keyword evidence="3 6" id="KW-0547">Nucleotide-binding</keyword>
<evidence type="ECO:0000313" key="9">
    <source>
        <dbReference type="Proteomes" id="UP000050790"/>
    </source>
</evidence>
<keyword evidence="4 6" id="KW-0342">GTP-binding</keyword>
<dbReference type="SMART" id="SM00275">
    <property type="entry name" value="G_alpha"/>
    <property type="match status" value="1"/>
</dbReference>
<evidence type="ECO:0000256" key="5">
    <source>
        <dbReference type="ARBA" id="ARBA00023224"/>
    </source>
</evidence>